<dbReference type="EMBL" id="CAMXCT030004401">
    <property type="protein sequence ID" value="CAL4796153.1"/>
    <property type="molecule type" value="Genomic_DNA"/>
</dbReference>
<dbReference type="EMBL" id="CAMXCT020004401">
    <property type="protein sequence ID" value="CAL1162216.1"/>
    <property type="molecule type" value="Genomic_DNA"/>
</dbReference>
<reference evidence="2" key="2">
    <citation type="submission" date="2024-04" db="EMBL/GenBank/DDBJ databases">
        <authorList>
            <person name="Chen Y."/>
            <person name="Shah S."/>
            <person name="Dougan E. K."/>
            <person name="Thang M."/>
            <person name="Chan C."/>
        </authorList>
    </citation>
    <scope>NUCLEOTIDE SEQUENCE [LARGE SCALE GENOMIC DNA]</scope>
</reference>
<dbReference type="OrthoDB" id="10406253at2759"/>
<evidence type="ECO:0000313" key="3">
    <source>
        <dbReference type="Proteomes" id="UP001152797"/>
    </source>
</evidence>
<organism evidence="1">
    <name type="scientific">Cladocopium goreaui</name>
    <dbReference type="NCBI Taxonomy" id="2562237"/>
    <lineage>
        <taxon>Eukaryota</taxon>
        <taxon>Sar</taxon>
        <taxon>Alveolata</taxon>
        <taxon>Dinophyceae</taxon>
        <taxon>Suessiales</taxon>
        <taxon>Symbiodiniaceae</taxon>
        <taxon>Cladocopium</taxon>
    </lineage>
</organism>
<reference evidence="1" key="1">
    <citation type="submission" date="2022-10" db="EMBL/GenBank/DDBJ databases">
        <authorList>
            <person name="Chen Y."/>
            <person name="Dougan E. K."/>
            <person name="Chan C."/>
            <person name="Rhodes N."/>
            <person name="Thang M."/>
        </authorList>
    </citation>
    <scope>NUCLEOTIDE SEQUENCE</scope>
</reference>
<dbReference type="Proteomes" id="UP001152797">
    <property type="component" value="Unassembled WGS sequence"/>
</dbReference>
<sequence length="517" mass="57933">MGLTCSCCVSEDSPGALPALPKCNSDAWIGQEHTEPELDCLACGGNGCSLCRDSALALSDDLAQLQQTAAPAPRAPSDLVRDALMQVLSTCKSTSSGWRLGELFKHLMECKHAISDASKVSRKVAVDFLFGETKKPHTHRQCTIHMHDRTFDISTQNKRLDGIELSKQFDAWRKDTRAEAAAQGIAFRPGTSLQHVLAGKVEDVDSTSFATAVDMHFLNPSNPELYNSLFTFFKLFFKVAHQLHQRGDGHALLAACAATVPRASAVMKDIIEDTKYRISATQMTGVMRHRFTCRWNLKAIRKRFGEDQYHVFRDMPMYDWRLESATDSELLALSLRTMDHHQVEISFLVSDNGKLVWSDGHGPRQGEVPSFWAGAFNIRVINGRWPLACCGCFGTAHLPALCFHVEAFREPHPMFRVSCKEMGHFPMEWFYSPLFDMAHMRSLLVRHLNVECYFLGDECHLHVHFQLARLSSILKRALKVFSSRLLDVVFGAVHEDPPVVLLAALGDDFTELEGQLP</sequence>
<accession>A0A9P1DEN6</accession>
<name>A0A9P1DEN6_9DINO</name>
<comment type="caution">
    <text evidence="1">The sequence shown here is derived from an EMBL/GenBank/DDBJ whole genome shotgun (WGS) entry which is preliminary data.</text>
</comment>
<proteinExistence type="predicted"/>
<dbReference type="EMBL" id="CAMXCT010004401">
    <property type="protein sequence ID" value="CAI4008841.1"/>
    <property type="molecule type" value="Genomic_DNA"/>
</dbReference>
<evidence type="ECO:0000313" key="2">
    <source>
        <dbReference type="EMBL" id="CAL1162216.1"/>
    </source>
</evidence>
<protein>
    <submittedName>
        <fullName evidence="1">Uncharacterized protein</fullName>
    </submittedName>
</protein>
<gene>
    <name evidence="1" type="ORF">C1SCF055_LOCUS34243</name>
</gene>
<keyword evidence="3" id="KW-1185">Reference proteome</keyword>
<dbReference type="AlphaFoldDB" id="A0A9P1DEN6"/>
<evidence type="ECO:0000313" key="1">
    <source>
        <dbReference type="EMBL" id="CAI4008841.1"/>
    </source>
</evidence>